<accession>A0A9P7RHS2</accession>
<reference evidence="1" key="1">
    <citation type="submission" date="2021-05" db="EMBL/GenBank/DDBJ databases">
        <title>Comparative genomics of three Colletotrichum scovillei strains and genetic complementation revealed genes involved fungal growth and virulence on chili pepper.</title>
        <authorList>
            <person name="Hsieh D.-K."/>
            <person name="Chuang S.-C."/>
            <person name="Chen C.-Y."/>
            <person name="Chao Y.-T."/>
            <person name="Lu M.-Y.J."/>
            <person name="Lee M.-H."/>
            <person name="Shih M.-C."/>
        </authorList>
    </citation>
    <scope>NUCLEOTIDE SEQUENCE</scope>
    <source>
        <strain evidence="1">Coll-153</strain>
    </source>
</reference>
<gene>
    <name evidence="1" type="ORF">JMJ77_005716</name>
</gene>
<dbReference type="EMBL" id="JAESDN010000001">
    <property type="protein sequence ID" value="KAG7058339.1"/>
    <property type="molecule type" value="Genomic_DNA"/>
</dbReference>
<evidence type="ECO:0000313" key="2">
    <source>
        <dbReference type="Proteomes" id="UP000699042"/>
    </source>
</evidence>
<keyword evidence="2" id="KW-1185">Reference proteome</keyword>
<protein>
    <submittedName>
        <fullName evidence="1">Uncharacterized protein</fullName>
    </submittedName>
</protein>
<proteinExistence type="predicted"/>
<dbReference type="Proteomes" id="UP000699042">
    <property type="component" value="Unassembled WGS sequence"/>
</dbReference>
<name>A0A9P7RHS2_9PEZI</name>
<sequence length="150" mass="16423">MCCRSFSNRNRLHTMVLSVSSYFALHPLVSEGNTGNIATGVSIRRLTGDWSPPCFFFLALTPVAGEGFKPPSKVHSASSSVPSRAYSGLLAQVAPKSTSVARSRLAPTYQWFLFNCPSIELQCGAGRRPVQGLRSMRMSGNPRDHEDFEL</sequence>
<organism evidence="1 2">
    <name type="scientific">Colletotrichum scovillei</name>
    <dbReference type="NCBI Taxonomy" id="1209932"/>
    <lineage>
        <taxon>Eukaryota</taxon>
        <taxon>Fungi</taxon>
        <taxon>Dikarya</taxon>
        <taxon>Ascomycota</taxon>
        <taxon>Pezizomycotina</taxon>
        <taxon>Sordariomycetes</taxon>
        <taxon>Hypocreomycetidae</taxon>
        <taxon>Glomerellales</taxon>
        <taxon>Glomerellaceae</taxon>
        <taxon>Colletotrichum</taxon>
        <taxon>Colletotrichum acutatum species complex</taxon>
    </lineage>
</organism>
<dbReference type="AlphaFoldDB" id="A0A9P7RHS2"/>
<evidence type="ECO:0000313" key="1">
    <source>
        <dbReference type="EMBL" id="KAG7058339.1"/>
    </source>
</evidence>
<comment type="caution">
    <text evidence="1">The sequence shown here is derived from an EMBL/GenBank/DDBJ whole genome shotgun (WGS) entry which is preliminary data.</text>
</comment>